<evidence type="ECO:0000313" key="3">
    <source>
        <dbReference type="Proteomes" id="UP000071561"/>
    </source>
</evidence>
<gene>
    <name evidence="2" type="ORF">AY601_2647</name>
</gene>
<keyword evidence="1" id="KW-1133">Transmembrane helix</keyword>
<evidence type="ECO:0000256" key="1">
    <source>
        <dbReference type="SAM" id="Phobius"/>
    </source>
</evidence>
<evidence type="ECO:0008006" key="4">
    <source>
        <dbReference type="Google" id="ProtNLM"/>
    </source>
</evidence>
<keyword evidence="1" id="KW-0472">Membrane</keyword>
<dbReference type="KEGG" id="pcm:AY601_2647"/>
<keyword evidence="3" id="KW-1185">Reference proteome</keyword>
<dbReference type="OrthoDB" id="765358at2"/>
<organism evidence="2 3">
    <name type="scientific">Pedobacter cryoconitis</name>
    <dbReference type="NCBI Taxonomy" id="188932"/>
    <lineage>
        <taxon>Bacteria</taxon>
        <taxon>Pseudomonadati</taxon>
        <taxon>Bacteroidota</taxon>
        <taxon>Sphingobacteriia</taxon>
        <taxon>Sphingobacteriales</taxon>
        <taxon>Sphingobacteriaceae</taxon>
        <taxon>Pedobacter</taxon>
    </lineage>
</organism>
<sequence>MNNNGIIWLATIFIIISLIYTGCSYLQKDDAEKEKHKNYVAAKAVIDQKLPERVTRYGAKQARYNITIIDAKGEKIIRFNCELGGSLKEKDTVTVYYDPNDPNGSEVTTKIP</sequence>
<name>A0A127VDV1_9SPHI</name>
<evidence type="ECO:0000313" key="2">
    <source>
        <dbReference type="EMBL" id="AMP99533.1"/>
    </source>
</evidence>
<dbReference type="EMBL" id="CP014504">
    <property type="protein sequence ID" value="AMP99533.1"/>
    <property type="molecule type" value="Genomic_DNA"/>
</dbReference>
<dbReference type="AlphaFoldDB" id="A0A127VDV1"/>
<dbReference type="PATRIC" id="fig|188932.3.peg.2759"/>
<proteinExistence type="predicted"/>
<accession>A0A127VDV1</accession>
<reference evidence="2 3" key="1">
    <citation type="submission" date="2016-03" db="EMBL/GenBank/DDBJ databases">
        <title>Complete genome sequence of Pedobacter cryoconitis PAMC 27485.</title>
        <authorList>
            <person name="Lee J."/>
            <person name="Kim O.-S."/>
        </authorList>
    </citation>
    <scope>NUCLEOTIDE SEQUENCE [LARGE SCALE GENOMIC DNA]</scope>
    <source>
        <strain evidence="2 3">PAMC 27485</strain>
    </source>
</reference>
<keyword evidence="1" id="KW-0812">Transmembrane</keyword>
<dbReference type="Proteomes" id="UP000071561">
    <property type="component" value="Chromosome"/>
</dbReference>
<protein>
    <recommendedName>
        <fullName evidence="4">DUF3592 domain-containing protein</fullName>
    </recommendedName>
</protein>
<feature type="transmembrane region" description="Helical" evidence="1">
    <location>
        <begin position="6"/>
        <end position="26"/>
    </location>
</feature>
<dbReference type="RefSeq" id="WP_068401780.1">
    <property type="nucleotide sequence ID" value="NZ_CP014504.1"/>
</dbReference>